<dbReference type="VEuPathDB" id="PiroplasmaDB:BEWA_046050"/>
<dbReference type="GO" id="GO:0005886">
    <property type="term" value="C:plasma membrane"/>
    <property type="evidence" value="ECO:0007669"/>
    <property type="project" value="TreeGrafter"/>
</dbReference>
<accession>L1L9G9</accession>
<proteinExistence type="inferred from homology"/>
<dbReference type="OrthoDB" id="340608at2759"/>
<comment type="caution">
    <text evidence="7">The sequence shown here is derived from an EMBL/GenBank/DDBJ whole genome shotgun (WGS) entry which is preliminary data.</text>
</comment>
<reference evidence="7 8" key="1">
    <citation type="journal article" date="2012" name="BMC Genomics">
        <title>Comparative genomic analysis and phylogenetic position of Theileria equi.</title>
        <authorList>
            <person name="Kappmeyer L.S."/>
            <person name="Thiagarajan M."/>
            <person name="Herndon D.R."/>
            <person name="Ramsay J.D."/>
            <person name="Caler E."/>
            <person name="Djikeng A."/>
            <person name="Gillespie J.J."/>
            <person name="Lau A.O."/>
            <person name="Roalson E.H."/>
            <person name="Silva J.C."/>
            <person name="Silva M.G."/>
            <person name="Suarez C.E."/>
            <person name="Ueti M.W."/>
            <person name="Nene V.M."/>
            <person name="Mealey R.H."/>
            <person name="Knowles D.P."/>
            <person name="Brayton K.A."/>
        </authorList>
    </citation>
    <scope>NUCLEOTIDE SEQUENCE [LARGE SCALE GENOMIC DNA]</scope>
    <source>
        <strain evidence="7 8">WA</strain>
    </source>
</reference>
<dbReference type="Proteomes" id="UP000031512">
    <property type="component" value="Unassembled WGS sequence"/>
</dbReference>
<evidence type="ECO:0000256" key="5">
    <source>
        <dbReference type="ARBA" id="ARBA00023136"/>
    </source>
</evidence>
<dbReference type="InterPro" id="IPR005045">
    <property type="entry name" value="CDC50/LEM3_fam"/>
</dbReference>
<protein>
    <submittedName>
        <fullName evidence="7">Uncharacterized protein</fullName>
    </submittedName>
</protein>
<feature type="transmembrane region" description="Helical" evidence="6">
    <location>
        <begin position="45"/>
        <end position="65"/>
    </location>
</feature>
<organism evidence="7 8">
    <name type="scientific">Theileria equi strain WA</name>
    <dbReference type="NCBI Taxonomy" id="1537102"/>
    <lineage>
        <taxon>Eukaryota</taxon>
        <taxon>Sar</taxon>
        <taxon>Alveolata</taxon>
        <taxon>Apicomplexa</taxon>
        <taxon>Aconoidasida</taxon>
        <taxon>Piroplasmida</taxon>
        <taxon>Theileriidae</taxon>
        <taxon>Theileria</taxon>
    </lineage>
</organism>
<dbReference type="Pfam" id="PF03381">
    <property type="entry name" value="CDC50"/>
    <property type="match status" value="1"/>
</dbReference>
<evidence type="ECO:0000313" key="8">
    <source>
        <dbReference type="Proteomes" id="UP000031512"/>
    </source>
</evidence>
<evidence type="ECO:0000256" key="4">
    <source>
        <dbReference type="ARBA" id="ARBA00022989"/>
    </source>
</evidence>
<dbReference type="GeneID" id="15805114"/>
<gene>
    <name evidence="7" type="ORF">BEWA_046050</name>
</gene>
<dbReference type="PANTHER" id="PTHR10926">
    <property type="entry name" value="CELL CYCLE CONTROL PROTEIN 50"/>
    <property type="match status" value="1"/>
</dbReference>
<evidence type="ECO:0000256" key="2">
    <source>
        <dbReference type="ARBA" id="ARBA00009457"/>
    </source>
</evidence>
<evidence type="ECO:0000256" key="3">
    <source>
        <dbReference type="ARBA" id="ARBA00022692"/>
    </source>
</evidence>
<dbReference type="AlphaFoldDB" id="L1L9G9"/>
<name>L1L9G9_THEEQ</name>
<comment type="subcellular location">
    <subcellularLocation>
        <location evidence="1">Membrane</location>
        <topology evidence="1">Multi-pass membrane protein</topology>
    </subcellularLocation>
</comment>
<evidence type="ECO:0000313" key="7">
    <source>
        <dbReference type="EMBL" id="EKX72141.1"/>
    </source>
</evidence>
<dbReference type="eggNOG" id="KOG2952">
    <property type="taxonomic scope" value="Eukaryota"/>
</dbReference>
<keyword evidence="3 6" id="KW-0812">Transmembrane</keyword>
<dbReference type="PANTHER" id="PTHR10926:SF0">
    <property type="entry name" value="CDC50, ISOFORM A"/>
    <property type="match status" value="1"/>
</dbReference>
<keyword evidence="8" id="KW-1185">Reference proteome</keyword>
<dbReference type="GO" id="GO:0005783">
    <property type="term" value="C:endoplasmic reticulum"/>
    <property type="evidence" value="ECO:0007669"/>
    <property type="project" value="TreeGrafter"/>
</dbReference>
<dbReference type="EMBL" id="ACOU01000007">
    <property type="protein sequence ID" value="EKX72141.1"/>
    <property type="molecule type" value="Genomic_DNA"/>
</dbReference>
<feature type="transmembrane region" description="Helical" evidence="6">
    <location>
        <begin position="322"/>
        <end position="342"/>
    </location>
</feature>
<evidence type="ECO:0000256" key="1">
    <source>
        <dbReference type="ARBA" id="ARBA00004141"/>
    </source>
</evidence>
<evidence type="ECO:0000256" key="6">
    <source>
        <dbReference type="SAM" id="Phobius"/>
    </source>
</evidence>
<comment type="similarity">
    <text evidence="2">Belongs to the CDC50/LEM3 family.</text>
</comment>
<dbReference type="STRING" id="1537102.L1L9G9"/>
<dbReference type="GO" id="GO:0005794">
    <property type="term" value="C:Golgi apparatus"/>
    <property type="evidence" value="ECO:0007669"/>
    <property type="project" value="TreeGrafter"/>
</dbReference>
<dbReference type="RefSeq" id="XP_004831593.1">
    <property type="nucleotide sequence ID" value="XM_004831536.1"/>
</dbReference>
<keyword evidence="4 6" id="KW-1133">Transmembrane helix</keyword>
<keyword evidence="5 6" id="KW-0472">Membrane</keyword>
<dbReference type="KEGG" id="beq:BEWA_046050"/>
<sequence length="352" mass="40553">METMLSSKMTRDFETYDALQSGKLSRMYQTTFYSAFNKQHRRSKLSIQLLVTSFFCLAMMLYSYFSNDMVSCTINLGEYPEKINTIEIDKRKCPIELTQRNIYVYYKIDGYPLHAYAGYKLHNKTQFKGIVDENARACFPYDFLKGTGTKKLLFPCGAHPVNVYNDKFGFYSESMFHDNKKILIDQRFETLAKYQDYQDIKDPPKGSFDGKADIHNWLRATSVESLKFSSGVKTLSGREDKPKMTHLLSSISSGDGMENGHFVQWMTPPPFENFMKLYGIVSGPTKFPFYIKFENYFKINEFGGNKYLVLIGSNSRFFSTSFLTSVYLAFTIITFVLGSLLLTKRGARMNCG</sequence>